<dbReference type="InterPro" id="IPR025110">
    <property type="entry name" value="AMP-bd_C"/>
</dbReference>
<evidence type="ECO:0000256" key="2">
    <source>
        <dbReference type="ARBA" id="ARBA00022598"/>
    </source>
</evidence>
<gene>
    <name evidence="6" type="ORF">C1871_06530</name>
    <name evidence="7" type="ORF">FIC87_12130</name>
    <name evidence="5" type="ORF">GO726_01470</name>
</gene>
<evidence type="ECO:0000313" key="10">
    <source>
        <dbReference type="Proteomes" id="UP000436429"/>
    </source>
</evidence>
<dbReference type="InterPro" id="IPR000873">
    <property type="entry name" value="AMP-dep_synth/lig_dom"/>
</dbReference>
<dbReference type="Proteomes" id="UP000312594">
    <property type="component" value="Unassembled WGS sequence"/>
</dbReference>
<dbReference type="Pfam" id="PF00501">
    <property type="entry name" value="AMP-binding"/>
    <property type="match status" value="1"/>
</dbReference>
<keyword evidence="2" id="KW-0436">Ligase</keyword>
<dbReference type="PANTHER" id="PTHR43201">
    <property type="entry name" value="ACYL-COA SYNTHETASE"/>
    <property type="match status" value="1"/>
</dbReference>
<reference evidence="6 8" key="2">
    <citation type="journal article" date="2018" name="Elife">
        <title>Discovery and characterization of a prevalent human gut bacterial enzyme sufficient for the inactivation of a family of plant toxins.</title>
        <authorList>
            <person name="Koppel N."/>
            <person name="Bisanz J.E."/>
            <person name="Pandelia M.E."/>
            <person name="Turnbaugh P.J."/>
            <person name="Balskus E.P."/>
        </authorList>
    </citation>
    <scope>NUCLEOTIDE SEQUENCE [LARGE SCALE GENOMIC DNA]</scope>
    <source>
        <strain evidence="6 8">FAA1-1-60AUCSF</strain>
    </source>
</reference>
<dbReference type="AlphaFoldDB" id="A0A369NIR1"/>
<feature type="domain" description="AMP-binding enzyme C-terminal" evidence="4">
    <location>
        <begin position="414"/>
        <end position="490"/>
    </location>
</feature>
<organism evidence="6 8">
    <name type="scientific">Eggerthella lenta</name>
    <name type="common">Eubacterium lentum</name>
    <dbReference type="NCBI Taxonomy" id="84112"/>
    <lineage>
        <taxon>Bacteria</taxon>
        <taxon>Bacillati</taxon>
        <taxon>Actinomycetota</taxon>
        <taxon>Coriobacteriia</taxon>
        <taxon>Eggerthellales</taxon>
        <taxon>Eggerthellaceae</taxon>
        <taxon>Eggerthella</taxon>
    </lineage>
</organism>
<dbReference type="PANTHER" id="PTHR43201:SF5">
    <property type="entry name" value="MEDIUM-CHAIN ACYL-COA LIGASE ACSF2, MITOCHONDRIAL"/>
    <property type="match status" value="1"/>
</dbReference>
<evidence type="ECO:0000259" key="4">
    <source>
        <dbReference type="Pfam" id="PF13193"/>
    </source>
</evidence>
<dbReference type="Gene3D" id="3.30.300.30">
    <property type="match status" value="1"/>
</dbReference>
<sequence>MDRCEGIPVDKLAFSKQLQRLAEEWGDETALVDVSRDGSERAFSRRELFEAIEKVACHLNARNVQQGDFVVIALPNGYENVVATLASWQLGACCVFMSPKGTDEERNHIHALFERKLLISSWDCDEDDCVSGDDVRAWIEGDFPNGVEILPFFACEPSRAIPTGGSSGKPKLVVQKVRPAYCEMDLSAWTAMTGQTPWSKQLIPGSLFHNLYSNATYIGLFFGQTVYLMERFDEGQALELIEKHRIQFVGLAPTMMERMMRHPSFSSRNLESLEAVFHSGGPCPDKVKLAWIERIGAQKVYEMYGETEMVATTVIRGEEWLEHRGSVGRPYGCELQIRDDEGRVLPAGEVGEIFGKPAIGLSAKYVGPQSLKCEDGGFFSVGDLGWLDEEGYLYISDRRSDMIVTGGKNVYTAEVENAIFDYPGIIDAVVIGIPDQLWGLKVHAILEIEGPESEFSPDDLNEFLHTKLSGYKCPKTYEIVQDMPRNEMGKVRRRELIEQHLSGLSEHEHNAPA</sequence>
<dbReference type="Proteomes" id="UP000253857">
    <property type="component" value="Unassembled WGS sequence"/>
</dbReference>
<comment type="similarity">
    <text evidence="1">Belongs to the ATP-dependent AMP-binding enzyme family.</text>
</comment>
<dbReference type="GO" id="GO:0006631">
    <property type="term" value="P:fatty acid metabolic process"/>
    <property type="evidence" value="ECO:0007669"/>
    <property type="project" value="TreeGrafter"/>
</dbReference>
<dbReference type="RefSeq" id="WP_035584900.1">
    <property type="nucleotide sequence ID" value="NZ_PPUK01000010.1"/>
</dbReference>
<reference evidence="7" key="3">
    <citation type="submission" date="2019-06" db="EMBL/GenBank/DDBJ databases">
        <authorList>
            <person name="Bisanz J.E."/>
            <person name="Turnbaugh P.J."/>
        </authorList>
    </citation>
    <scope>NUCLEOTIDE SEQUENCE</scope>
    <source>
        <strain evidence="7">SECO-MT75m2</strain>
    </source>
</reference>
<dbReference type="InterPro" id="IPR045851">
    <property type="entry name" value="AMP-bd_C_sf"/>
</dbReference>
<evidence type="ECO:0000313" key="5">
    <source>
        <dbReference type="EMBL" id="MVN31849.1"/>
    </source>
</evidence>
<evidence type="ECO:0000313" key="6">
    <source>
        <dbReference type="EMBL" id="RDB86430.1"/>
    </source>
</evidence>
<dbReference type="EMBL" id="WPOM01000002">
    <property type="protein sequence ID" value="MVN31849.1"/>
    <property type="molecule type" value="Genomic_DNA"/>
</dbReference>
<proteinExistence type="inferred from homology"/>
<dbReference type="Gene3D" id="3.40.50.12780">
    <property type="entry name" value="N-terminal domain of ligase-like"/>
    <property type="match status" value="1"/>
</dbReference>
<dbReference type="GO" id="GO:0031956">
    <property type="term" value="F:medium-chain fatty acid-CoA ligase activity"/>
    <property type="evidence" value="ECO:0007669"/>
    <property type="project" value="TreeGrafter"/>
</dbReference>
<reference evidence="5 10" key="4">
    <citation type="submission" date="2019-11" db="EMBL/GenBank/DDBJ databases">
        <title>Whole genome shotgun sequencing (WGS) data from Adlercreutzia equolifaciens ResAG-91, Eggerthella lenta MRI-F36, MRI-F37, MRI-F40, ResAG-49, ResAG-88, ResAG-121, ResAG-145, and Gordonibacter sp. ResAG-5, ResAG-26, ResAG-43, ResAG-50, ResAG-59.</title>
        <authorList>
            <person name="Stoll D.A."/>
            <person name="Danylec N."/>
            <person name="Franz C.M.A.P."/>
            <person name="Huch M."/>
        </authorList>
    </citation>
    <scope>NUCLEOTIDE SEQUENCE [LARGE SCALE GENOMIC DNA]</scope>
    <source>
        <strain evidence="5 10">ResAG-88</strain>
    </source>
</reference>
<dbReference type="EMBL" id="PPTY01000008">
    <property type="protein sequence ID" value="RDB86430.1"/>
    <property type="molecule type" value="Genomic_DNA"/>
</dbReference>
<reference evidence="7 9" key="1">
    <citation type="journal article" date="2005" name="Appl. Environ. Microbiol.">
        <title>Intestinal bacterial communities that produce active estrogen-like compounds enterodiol and enterolactone in humans.</title>
        <authorList>
            <person name="Clavel T."/>
            <person name="Henderson G."/>
            <person name="Alpert C.A."/>
            <person name="Philippe C."/>
            <person name="Rigottier-Gois L."/>
            <person name="Dore J."/>
            <person name="Blaut M."/>
        </authorList>
    </citation>
    <scope>NUCLEOTIDE SEQUENCE [LARGE SCALE GENOMIC DNA]</scope>
    <source>
        <strain evidence="7 9">SECO-MT75m2</strain>
    </source>
</reference>
<dbReference type="InterPro" id="IPR042099">
    <property type="entry name" value="ANL_N_sf"/>
</dbReference>
<dbReference type="EMBL" id="VEVP01000034">
    <property type="protein sequence ID" value="TNU89144.1"/>
    <property type="molecule type" value="Genomic_DNA"/>
</dbReference>
<evidence type="ECO:0000259" key="3">
    <source>
        <dbReference type="Pfam" id="PF00501"/>
    </source>
</evidence>
<feature type="domain" description="AMP-dependent synthetase/ligase" evidence="3">
    <location>
        <begin position="19"/>
        <end position="354"/>
    </location>
</feature>
<evidence type="ECO:0000256" key="1">
    <source>
        <dbReference type="ARBA" id="ARBA00006432"/>
    </source>
</evidence>
<evidence type="ECO:0000313" key="9">
    <source>
        <dbReference type="Proteomes" id="UP000312594"/>
    </source>
</evidence>
<name>A0A369NIR1_EGGLN</name>
<dbReference type="SUPFAM" id="SSF56801">
    <property type="entry name" value="Acetyl-CoA synthetase-like"/>
    <property type="match status" value="1"/>
</dbReference>
<evidence type="ECO:0000313" key="7">
    <source>
        <dbReference type="EMBL" id="TNU89144.1"/>
    </source>
</evidence>
<evidence type="ECO:0000313" key="8">
    <source>
        <dbReference type="Proteomes" id="UP000253857"/>
    </source>
</evidence>
<dbReference type="Proteomes" id="UP000436429">
    <property type="component" value="Unassembled WGS sequence"/>
</dbReference>
<protein>
    <submittedName>
        <fullName evidence="5">AMP-binding protein</fullName>
    </submittedName>
    <submittedName>
        <fullName evidence="6">AMP-dependent synthetase</fullName>
    </submittedName>
</protein>
<accession>A0A369NIR1</accession>
<dbReference type="Pfam" id="PF13193">
    <property type="entry name" value="AMP-binding_C"/>
    <property type="match status" value="1"/>
</dbReference>
<comment type="caution">
    <text evidence="6">The sequence shown here is derived from an EMBL/GenBank/DDBJ whole genome shotgun (WGS) entry which is preliminary data.</text>
</comment>